<dbReference type="Proteomes" id="UP000014074">
    <property type="component" value="Unassembled WGS sequence"/>
</dbReference>
<dbReference type="KEGG" id="tmn:UCRPA7_1901"/>
<keyword evidence="3" id="KW-1185">Reference proteome</keyword>
<protein>
    <submittedName>
        <fullName evidence="2">Uncharacterized protein</fullName>
    </submittedName>
</protein>
<evidence type="ECO:0000313" key="3">
    <source>
        <dbReference type="Proteomes" id="UP000014074"/>
    </source>
</evidence>
<dbReference type="EMBL" id="KB932912">
    <property type="protein sequence ID" value="EOO02607.1"/>
    <property type="molecule type" value="Genomic_DNA"/>
</dbReference>
<feature type="region of interest" description="Disordered" evidence="1">
    <location>
        <begin position="70"/>
        <end position="150"/>
    </location>
</feature>
<evidence type="ECO:0000313" key="2">
    <source>
        <dbReference type="EMBL" id="EOO02607.1"/>
    </source>
</evidence>
<dbReference type="OrthoDB" id="5209158at2759"/>
<sequence length="150" mass="16823">MRPTSRDTGFPEPFCGNRNTTLPHPDADLSPNASISADDISITRVLSRQRRSFLSSRNKRTISHGLITKEMEQMYSDPVIDSDLDSPTIPSGKRFEPLGRPSTSDGGDSMERPSTSNDESRDPAQLRVSTEHTHKRRHSLLGKFGFHHHK</sequence>
<feature type="compositionally biased region" description="Polar residues" evidence="1">
    <location>
        <begin position="101"/>
        <end position="117"/>
    </location>
</feature>
<dbReference type="RefSeq" id="XP_007912671.1">
    <property type="nucleotide sequence ID" value="XM_007914480.1"/>
</dbReference>
<feature type="region of interest" description="Disordered" evidence="1">
    <location>
        <begin position="1"/>
        <end position="39"/>
    </location>
</feature>
<accession>R8BT98</accession>
<name>R8BT98_PHAM7</name>
<feature type="compositionally biased region" description="Basic and acidic residues" evidence="1">
    <location>
        <begin position="118"/>
        <end position="132"/>
    </location>
</feature>
<reference evidence="3" key="1">
    <citation type="journal article" date="2013" name="Genome Announc.">
        <title>Draft genome sequence of the ascomycete Phaeoacremonium aleophilum strain UCR-PA7, a causal agent of the esca disease complex in grapevines.</title>
        <authorList>
            <person name="Blanco-Ulate B."/>
            <person name="Rolshausen P."/>
            <person name="Cantu D."/>
        </authorList>
    </citation>
    <scope>NUCLEOTIDE SEQUENCE [LARGE SCALE GENOMIC DNA]</scope>
    <source>
        <strain evidence="3">UCR-PA7</strain>
    </source>
</reference>
<proteinExistence type="predicted"/>
<organism evidence="2 3">
    <name type="scientific">Phaeoacremonium minimum (strain UCR-PA7)</name>
    <name type="common">Esca disease fungus</name>
    <name type="synonym">Togninia minima</name>
    <dbReference type="NCBI Taxonomy" id="1286976"/>
    <lineage>
        <taxon>Eukaryota</taxon>
        <taxon>Fungi</taxon>
        <taxon>Dikarya</taxon>
        <taxon>Ascomycota</taxon>
        <taxon>Pezizomycotina</taxon>
        <taxon>Sordariomycetes</taxon>
        <taxon>Sordariomycetidae</taxon>
        <taxon>Togniniales</taxon>
        <taxon>Togniniaceae</taxon>
        <taxon>Phaeoacremonium</taxon>
    </lineage>
</organism>
<dbReference type="HOGENOM" id="CLU_129420_0_0_1"/>
<dbReference type="GeneID" id="19322099"/>
<gene>
    <name evidence="2" type="ORF">UCRPA7_1901</name>
</gene>
<evidence type="ECO:0000256" key="1">
    <source>
        <dbReference type="SAM" id="MobiDB-lite"/>
    </source>
</evidence>
<dbReference type="eggNOG" id="ENOG502RJUT">
    <property type="taxonomic scope" value="Eukaryota"/>
</dbReference>
<feature type="compositionally biased region" description="Basic residues" evidence="1">
    <location>
        <begin position="133"/>
        <end position="150"/>
    </location>
</feature>
<dbReference type="AlphaFoldDB" id="R8BT98"/>